<dbReference type="Gene3D" id="3.40.50.300">
    <property type="entry name" value="P-loop containing nucleotide triphosphate hydrolases"/>
    <property type="match status" value="1"/>
</dbReference>
<comment type="caution">
    <text evidence="3">The sequence shown here is derived from an EMBL/GenBank/DDBJ whole genome shotgun (WGS) entry which is preliminary data.</text>
</comment>
<evidence type="ECO:0000256" key="1">
    <source>
        <dbReference type="ARBA" id="ARBA00022679"/>
    </source>
</evidence>
<dbReference type="Gene3D" id="1.25.40.10">
    <property type="entry name" value="Tetratricopeptide repeat domain"/>
    <property type="match status" value="1"/>
</dbReference>
<dbReference type="AlphaFoldDB" id="A0A2W2C7T7"/>
<dbReference type="EMBL" id="QKVK01000006">
    <property type="protein sequence ID" value="PZF76263.1"/>
    <property type="molecule type" value="Genomic_DNA"/>
</dbReference>
<keyword evidence="2" id="KW-0802">TPR repeat</keyword>
<reference evidence="4" key="1">
    <citation type="submission" date="2018-06" db="EMBL/GenBank/DDBJ databases">
        <title>Aestuariibacter litoralis strain KCTC 52945T.</title>
        <authorList>
            <person name="Li X."/>
            <person name="Salam N."/>
            <person name="Li J.-L."/>
            <person name="Chen Y.-M."/>
            <person name="Yang Z.-W."/>
            <person name="Zhang L.-Y."/>
            <person name="Han M.-X."/>
            <person name="Xiao M."/>
            <person name="Li W.-J."/>
        </authorList>
    </citation>
    <scope>NUCLEOTIDE SEQUENCE [LARGE SCALE GENOMIC DNA]</scope>
    <source>
        <strain evidence="4">KCTC 52945</strain>
    </source>
</reference>
<sequence length="521" mass="57286">MTAGRAERIKAALQQADELLRRGQPREAEALARRLVVENPLSPQAQFMLGITIQSQGRFEQAEPHFARAVTLDGRNVSYLLNYGLCLLSMGRVEEAAVQYGAARRAAPSNVEAVWRNGSFLARIGHMEQALAAFSKALERAPEGMKHPIRLEVLDCLLSLGRIDEAREHIARFIGVTPFHARYLCLLSSIGKHDADSEMFARITQELARPGVSPVDRSDLMVRQGVMLQQSRRFDEAFARFTEGKKLLRAPSVTAAFRQEVDARIAAFGRGKLAELAARHGRSDCRPIFVVGLPRSGTTLAAQIISAHSKAGNAGELETMTYVAAKLGGGRPLAELDAALAALGEQGIAKLAALYQGSMRHVVPGKELAVDKMPLNFRFIGEAAILFPHARFVNCTRHPADTFISALQTEMNAAHSYSYDPADYAAYHAQYRRLMAHWHEALPGRVLDLPYERLVSEPEAAIAGLLDYLGLPMEEACLHPERNAGAVTTFSRLQVRSGINTSSVARWKPYERHLGPILASR</sequence>
<keyword evidence="4" id="KW-1185">Reference proteome</keyword>
<evidence type="ECO:0000313" key="3">
    <source>
        <dbReference type="EMBL" id="PZF76263.1"/>
    </source>
</evidence>
<dbReference type="PROSITE" id="PS50005">
    <property type="entry name" value="TPR"/>
    <property type="match status" value="2"/>
</dbReference>
<proteinExistence type="predicted"/>
<dbReference type="InterPro" id="IPR011990">
    <property type="entry name" value="TPR-like_helical_dom_sf"/>
</dbReference>
<evidence type="ECO:0000256" key="2">
    <source>
        <dbReference type="PROSITE-ProRule" id="PRU00339"/>
    </source>
</evidence>
<dbReference type="Pfam" id="PF13432">
    <property type="entry name" value="TPR_16"/>
    <property type="match status" value="2"/>
</dbReference>
<dbReference type="InterPro" id="IPR019734">
    <property type="entry name" value="TPR_rpt"/>
</dbReference>
<accession>A0A2W2C7T7</accession>
<keyword evidence="1" id="KW-0808">Transferase</keyword>
<dbReference type="Pfam" id="PF13469">
    <property type="entry name" value="Sulfotransfer_3"/>
    <property type="match status" value="1"/>
</dbReference>
<gene>
    <name evidence="3" type="ORF">DK847_13785</name>
</gene>
<name>A0A2W2C7T7_9HYPH</name>
<dbReference type="SMART" id="SM00028">
    <property type="entry name" value="TPR"/>
    <property type="match status" value="4"/>
</dbReference>
<dbReference type="InterPro" id="IPR027417">
    <property type="entry name" value="P-loop_NTPase"/>
</dbReference>
<dbReference type="PANTHER" id="PTHR12788:SF10">
    <property type="entry name" value="PROTEIN-TYROSINE SULFOTRANSFERASE"/>
    <property type="match status" value="1"/>
</dbReference>
<organism evidence="3 4">
    <name type="scientific">Aestuariivirga litoralis</name>
    <dbReference type="NCBI Taxonomy" id="2650924"/>
    <lineage>
        <taxon>Bacteria</taxon>
        <taxon>Pseudomonadati</taxon>
        <taxon>Pseudomonadota</taxon>
        <taxon>Alphaproteobacteria</taxon>
        <taxon>Hyphomicrobiales</taxon>
        <taxon>Aestuariivirgaceae</taxon>
        <taxon>Aestuariivirga</taxon>
    </lineage>
</organism>
<dbReference type="GO" id="GO:0008476">
    <property type="term" value="F:protein-tyrosine sulfotransferase activity"/>
    <property type="evidence" value="ECO:0007669"/>
    <property type="project" value="InterPro"/>
</dbReference>
<dbReference type="RefSeq" id="WP_111199100.1">
    <property type="nucleotide sequence ID" value="NZ_QKVK01000006.1"/>
</dbReference>
<dbReference type="Proteomes" id="UP000248795">
    <property type="component" value="Unassembled WGS sequence"/>
</dbReference>
<protein>
    <submittedName>
        <fullName evidence="3">Uncharacterized protein</fullName>
    </submittedName>
</protein>
<dbReference type="PANTHER" id="PTHR12788">
    <property type="entry name" value="PROTEIN-TYROSINE SULFOTRANSFERASE 2"/>
    <property type="match status" value="1"/>
</dbReference>
<feature type="repeat" description="TPR" evidence="2">
    <location>
        <begin position="43"/>
        <end position="76"/>
    </location>
</feature>
<dbReference type="InterPro" id="IPR026634">
    <property type="entry name" value="TPST-like"/>
</dbReference>
<evidence type="ECO:0000313" key="4">
    <source>
        <dbReference type="Proteomes" id="UP000248795"/>
    </source>
</evidence>
<dbReference type="SUPFAM" id="SSF52540">
    <property type="entry name" value="P-loop containing nucleoside triphosphate hydrolases"/>
    <property type="match status" value="1"/>
</dbReference>
<dbReference type="SUPFAM" id="SSF48452">
    <property type="entry name" value="TPR-like"/>
    <property type="match status" value="1"/>
</dbReference>
<feature type="repeat" description="TPR" evidence="2">
    <location>
        <begin position="111"/>
        <end position="144"/>
    </location>
</feature>